<dbReference type="InterPro" id="IPR049449">
    <property type="entry name" value="TesB_ACOT8-like_N"/>
</dbReference>
<dbReference type="AlphaFoldDB" id="A0A840F319"/>
<protein>
    <recommendedName>
        <fullName evidence="1">Acyl-CoA thioesterase-like N-terminal HotDog domain-containing protein</fullName>
    </recommendedName>
</protein>
<evidence type="ECO:0000313" key="3">
    <source>
        <dbReference type="Proteomes" id="UP000551501"/>
    </source>
</evidence>
<dbReference type="Gene3D" id="2.40.160.210">
    <property type="entry name" value="Acyl-CoA thioesterase, double hotdog domain"/>
    <property type="match status" value="1"/>
</dbReference>
<proteinExistence type="predicted"/>
<keyword evidence="3" id="KW-1185">Reference proteome</keyword>
<comment type="caution">
    <text evidence="2">The sequence shown here is derived from an EMBL/GenBank/DDBJ whole genome shotgun (WGS) entry which is preliminary data.</text>
</comment>
<evidence type="ECO:0000313" key="2">
    <source>
        <dbReference type="EMBL" id="MBB4134680.1"/>
    </source>
</evidence>
<accession>A0A840F319</accession>
<dbReference type="Pfam" id="PF13622">
    <property type="entry name" value="4HBT_3"/>
    <property type="match status" value="1"/>
</dbReference>
<gene>
    <name evidence="2" type="ORF">BKA16_001232</name>
</gene>
<name>A0A840F319_9ACTN</name>
<evidence type="ECO:0000259" key="1">
    <source>
        <dbReference type="Pfam" id="PF13622"/>
    </source>
</evidence>
<dbReference type="EMBL" id="JACIFP010000001">
    <property type="protein sequence ID" value="MBB4134680.1"/>
    <property type="molecule type" value="Genomic_DNA"/>
</dbReference>
<dbReference type="InterPro" id="IPR042171">
    <property type="entry name" value="Acyl-CoA_hotdog"/>
</dbReference>
<dbReference type="RefSeq" id="WP_183369813.1">
    <property type="nucleotide sequence ID" value="NZ_BAABHL010000083.1"/>
</dbReference>
<dbReference type="Proteomes" id="UP000551501">
    <property type="component" value="Unassembled WGS sequence"/>
</dbReference>
<reference evidence="2 3" key="1">
    <citation type="submission" date="2020-08" db="EMBL/GenBank/DDBJ databases">
        <title>Sequencing the genomes of 1000 actinobacteria strains.</title>
        <authorList>
            <person name="Klenk H.-P."/>
        </authorList>
    </citation>
    <scope>NUCLEOTIDE SEQUENCE [LARGE SCALE GENOMIC DNA]</scope>
    <source>
        <strain evidence="2 3">DSM 45298</strain>
    </source>
</reference>
<organism evidence="2 3">
    <name type="scientific">Gordonia humi</name>
    <dbReference type="NCBI Taxonomy" id="686429"/>
    <lineage>
        <taxon>Bacteria</taxon>
        <taxon>Bacillati</taxon>
        <taxon>Actinomycetota</taxon>
        <taxon>Actinomycetes</taxon>
        <taxon>Mycobacteriales</taxon>
        <taxon>Gordoniaceae</taxon>
        <taxon>Gordonia</taxon>
    </lineage>
</organism>
<sequence length="274" mass="30144">MPQKSFFTPGDSGRVVPTPYAYSLWGPDSLNGPSLCALAARAAECEHGRDGWLASRFTLELFKSARRLPTDTRTRVLRDGRRIAVIQVDIVQFDGDEENLVAQGNVVFLRQGSNPPGARWARPDSGIDLPADDPDDALPWMQDDEHDWSHEMAEFQNGNRRRIWSRPIRVLPDEELTAFTRAAISAESTSLVTNWGEGGIGFINCDLTMVLTRLPVGERVGVEADNHLENDGVSAGTANLFDVEGQYGIGMVTAVDNTRAMIDFTKVTRPSAEA</sequence>
<feature type="domain" description="Acyl-CoA thioesterase-like N-terminal HotDog" evidence="1">
    <location>
        <begin position="25"/>
        <end position="108"/>
    </location>
</feature>